<dbReference type="GO" id="GO:0004519">
    <property type="term" value="F:endonuclease activity"/>
    <property type="evidence" value="ECO:0007669"/>
    <property type="project" value="InterPro"/>
</dbReference>
<dbReference type="Proteomes" id="UP000225605">
    <property type="component" value="Unassembled WGS sequence"/>
</dbReference>
<evidence type="ECO:0000313" key="5">
    <source>
        <dbReference type="Proteomes" id="UP000225605"/>
    </source>
</evidence>
<evidence type="ECO:0000259" key="2">
    <source>
        <dbReference type="Pfam" id="PF20441"/>
    </source>
</evidence>
<dbReference type="EMBL" id="RAQI01000006">
    <property type="protein sequence ID" value="RKE87858.1"/>
    <property type="molecule type" value="Genomic_DNA"/>
</dbReference>
<keyword evidence="6" id="KW-1185">Reference proteome</keyword>
<dbReference type="Pfam" id="PF03354">
    <property type="entry name" value="TerL_ATPase"/>
    <property type="match status" value="1"/>
</dbReference>
<evidence type="ECO:0000313" key="6">
    <source>
        <dbReference type="Proteomes" id="UP000283568"/>
    </source>
</evidence>
<protein>
    <submittedName>
        <fullName evidence="3 4">Terminase</fullName>
    </submittedName>
</protein>
<dbReference type="Pfam" id="PF20441">
    <property type="entry name" value="TerL_nuclease"/>
    <property type="match status" value="1"/>
</dbReference>
<dbReference type="InterPro" id="IPR046462">
    <property type="entry name" value="TerL_nuclease"/>
</dbReference>
<name>A0A2D0IKH6_9GAMM</name>
<gene>
    <name evidence="4" type="ORF">BDE27_3400</name>
    <name evidence="3" type="ORF">Xehl_03784</name>
</gene>
<dbReference type="Gene3D" id="3.40.50.300">
    <property type="entry name" value="P-loop containing nucleotide triphosphate hydrolases"/>
    <property type="match status" value="1"/>
</dbReference>
<proteinExistence type="predicted"/>
<evidence type="ECO:0000259" key="1">
    <source>
        <dbReference type="Pfam" id="PF03354"/>
    </source>
</evidence>
<reference evidence="3 5" key="1">
    <citation type="journal article" date="2017" name="Nat. Microbiol.">
        <title>Natural product diversity associated with the nematode symbionts Photorhabdus and Xenorhabdus.</title>
        <authorList>
            <person name="Tobias N.J."/>
            <person name="Wolff H."/>
            <person name="Djahanschiri B."/>
            <person name="Grundmann F."/>
            <person name="Kronenwerth M."/>
            <person name="Shi Y.M."/>
            <person name="Simonyi S."/>
            <person name="Grun P."/>
            <person name="Shapiro-Ilan D."/>
            <person name="Pidot S.J."/>
            <person name="Stinear T.P."/>
            <person name="Ebersberger I."/>
            <person name="Bode H.B."/>
        </authorList>
    </citation>
    <scope>NUCLEOTIDE SEQUENCE [LARGE SCALE GENOMIC DNA]</scope>
    <source>
        <strain evidence="3 5">DSM 16337</strain>
    </source>
</reference>
<accession>A0A2D0IKH6</accession>
<dbReference type="InterPro" id="IPR027417">
    <property type="entry name" value="P-loop_NTPase"/>
</dbReference>
<reference evidence="4 6" key="2">
    <citation type="submission" date="2018-09" db="EMBL/GenBank/DDBJ databases">
        <title>Genomic Encyclopedia of Archaeal and Bacterial Type Strains, Phase II (KMG-II): from individual species to whole genera.</title>
        <authorList>
            <person name="Goeker M."/>
        </authorList>
    </citation>
    <scope>NUCLEOTIDE SEQUENCE [LARGE SCALE GENOMIC DNA]</scope>
    <source>
        <strain evidence="4 6">DSM 16337</strain>
    </source>
</reference>
<sequence length="508" mass="55907">MPRKLSRGEKVIAFIERYCIVPEGVLLGKPMKLEVFQKKFILDIYDNPHGTRTAYLSIARKNGKTGLIAGILLAHLVGTEAVQNSQIVSGAMSRDQAAIVFNLAVKMINLNPRLQQLIHIIPSSKRLIGKPCNVEYKALSADGKTTHGLSPVLAILDEVGQVKGPQNDFIDAITTSQGAHKRPLLVAISTQAPTDADLLSIWLDDAAHSNDPKIVSHVHSAPMDLEITDPDAWKAANPALDIFLSLEEVEGQAKRAARMPSEENRFRNLVLNQRVSLVSPFISRNTWMACAGELEPIVGKCYAGLDLSAAKDLTALVIIGKSASGKWNVHPFFWTPDKTLLDRAKTDRVPYDVWKKQGFLRTTPGATVDYEYIVKELIEITDKFDIDVLNFDRWRIDIFKKEARRVGLSLKMEQFGQGYKEMSPAMDKTEQLLLEGQINHANHPVLTMCAANAVVEQDPAGNRKLAKDKSTGRMDGMIALVMAAGALNNAKSTSGLDSFLKNPIIVGV</sequence>
<dbReference type="InterPro" id="IPR046461">
    <property type="entry name" value="TerL_ATPase"/>
</dbReference>
<dbReference type="OrthoDB" id="9760250at2"/>
<dbReference type="AlphaFoldDB" id="A0A2D0IKH6"/>
<feature type="domain" description="Terminase large subunit-like endonuclease" evidence="2">
    <location>
        <begin position="218"/>
        <end position="485"/>
    </location>
</feature>
<comment type="caution">
    <text evidence="3">The sequence shown here is derived from an EMBL/GenBank/DDBJ whole genome shotgun (WGS) entry which is preliminary data.</text>
</comment>
<dbReference type="EMBL" id="NIBT01000031">
    <property type="protein sequence ID" value="PHM22286.1"/>
    <property type="molecule type" value="Genomic_DNA"/>
</dbReference>
<organism evidence="3 5">
    <name type="scientific">Xenorhabdus ehlersii</name>
    <dbReference type="NCBI Taxonomy" id="290111"/>
    <lineage>
        <taxon>Bacteria</taxon>
        <taxon>Pseudomonadati</taxon>
        <taxon>Pseudomonadota</taxon>
        <taxon>Gammaproteobacteria</taxon>
        <taxon>Enterobacterales</taxon>
        <taxon>Morganellaceae</taxon>
        <taxon>Xenorhabdus</taxon>
    </lineage>
</organism>
<evidence type="ECO:0000313" key="4">
    <source>
        <dbReference type="EMBL" id="RKE87858.1"/>
    </source>
</evidence>
<feature type="domain" description="Terminase large subunit-like ATPase" evidence="1">
    <location>
        <begin position="51"/>
        <end position="191"/>
    </location>
</feature>
<evidence type="ECO:0000313" key="3">
    <source>
        <dbReference type="EMBL" id="PHM22286.1"/>
    </source>
</evidence>
<dbReference type="PANTHER" id="PTHR41287">
    <property type="match status" value="1"/>
</dbReference>
<dbReference type="InterPro" id="IPR005021">
    <property type="entry name" value="Terminase_largesu-like"/>
</dbReference>
<dbReference type="PANTHER" id="PTHR41287:SF1">
    <property type="entry name" value="PROTEIN YMFN"/>
    <property type="match status" value="1"/>
</dbReference>
<dbReference type="RefSeq" id="WP_099133917.1">
    <property type="nucleotide sequence ID" value="NZ_CAWNOJ010000044.1"/>
</dbReference>
<dbReference type="Proteomes" id="UP000283568">
    <property type="component" value="Unassembled WGS sequence"/>
</dbReference>
<dbReference type="Gene3D" id="3.30.420.240">
    <property type="match status" value="1"/>
</dbReference>